<dbReference type="PATRIC" id="fig|317659.3.peg.3834"/>
<dbReference type="EMBL" id="LJQC01000225">
    <property type="protein sequence ID" value="KPX06228.1"/>
    <property type="molecule type" value="Genomic_DNA"/>
</dbReference>
<dbReference type="GO" id="GO:0016887">
    <property type="term" value="F:ATP hydrolysis activity"/>
    <property type="evidence" value="ECO:0007669"/>
    <property type="project" value="InterPro"/>
</dbReference>
<evidence type="ECO:0000256" key="1">
    <source>
        <dbReference type="ARBA" id="ARBA00022448"/>
    </source>
</evidence>
<evidence type="ECO:0000313" key="6">
    <source>
        <dbReference type="EMBL" id="KPX06228.1"/>
    </source>
</evidence>
<dbReference type="AlphaFoldDB" id="A0A0P9NR22"/>
<keyword evidence="1" id="KW-0813">Transport</keyword>
<keyword evidence="3 6" id="KW-0067">ATP-binding</keyword>
<dbReference type="InterPro" id="IPR027417">
    <property type="entry name" value="P-loop_NTPase"/>
</dbReference>
<dbReference type="InterPro" id="IPR003439">
    <property type="entry name" value="ABC_transporter-like_ATP-bd"/>
</dbReference>
<dbReference type="Gene3D" id="2.40.50.100">
    <property type="match status" value="1"/>
</dbReference>
<dbReference type="FunFam" id="3.40.50.300:FF:000133">
    <property type="entry name" value="Spermidine/putrescine import ATP-binding protein PotA"/>
    <property type="match status" value="1"/>
</dbReference>
<evidence type="ECO:0000313" key="7">
    <source>
        <dbReference type="Proteomes" id="UP000051335"/>
    </source>
</evidence>
<dbReference type="GO" id="GO:0022857">
    <property type="term" value="F:transmembrane transporter activity"/>
    <property type="evidence" value="ECO:0007669"/>
    <property type="project" value="InterPro"/>
</dbReference>
<dbReference type="PROSITE" id="PS00211">
    <property type="entry name" value="ABC_TRANSPORTER_1"/>
    <property type="match status" value="1"/>
</dbReference>
<dbReference type="GO" id="GO:0043190">
    <property type="term" value="C:ATP-binding cassette (ABC) transporter complex"/>
    <property type="evidence" value="ECO:0007669"/>
    <property type="project" value="InterPro"/>
</dbReference>
<accession>A0A0P9NR22</accession>
<dbReference type="PANTHER" id="PTHR42781">
    <property type="entry name" value="SPERMIDINE/PUTRESCINE IMPORT ATP-BINDING PROTEIN POTA"/>
    <property type="match status" value="1"/>
</dbReference>
<dbReference type="InterPro" id="IPR017871">
    <property type="entry name" value="ABC_transporter-like_CS"/>
</dbReference>
<protein>
    <submittedName>
        <fullName evidence="6">Spermidine/putrescine ABC transporter ATP-binding protein</fullName>
    </submittedName>
</protein>
<feature type="domain" description="ABC transporter" evidence="5">
    <location>
        <begin position="177"/>
        <end position="407"/>
    </location>
</feature>
<dbReference type="Proteomes" id="UP000051335">
    <property type="component" value="Unassembled WGS sequence"/>
</dbReference>
<dbReference type="InterPro" id="IPR050093">
    <property type="entry name" value="ABC_SmlMolc_Importer"/>
</dbReference>
<keyword evidence="2" id="KW-0547">Nucleotide-binding</keyword>
<gene>
    <name evidence="6" type="ORF">ALO75_04825</name>
</gene>
<comment type="caution">
    <text evidence="6">The sequence shown here is derived from an EMBL/GenBank/DDBJ whole genome shotgun (WGS) entry which is preliminary data.</text>
</comment>
<evidence type="ECO:0000256" key="3">
    <source>
        <dbReference type="ARBA" id="ARBA00022840"/>
    </source>
</evidence>
<dbReference type="Pfam" id="PF00005">
    <property type="entry name" value="ABC_tran"/>
    <property type="match status" value="1"/>
</dbReference>
<feature type="region of interest" description="Disordered" evidence="4">
    <location>
        <begin position="137"/>
        <end position="156"/>
    </location>
</feature>
<proteinExistence type="predicted"/>
<name>A0A0P9NR22_9PSED</name>
<dbReference type="PROSITE" id="PS50893">
    <property type="entry name" value="ABC_TRANSPORTER_2"/>
    <property type="match status" value="1"/>
</dbReference>
<feature type="compositionally biased region" description="Basic and acidic residues" evidence="4">
    <location>
        <begin position="140"/>
        <end position="150"/>
    </location>
</feature>
<keyword evidence="7" id="KW-1185">Reference proteome</keyword>
<dbReference type="InterPro" id="IPR013611">
    <property type="entry name" value="Transp-assoc_OB_typ2"/>
</dbReference>
<dbReference type="Pfam" id="PF08402">
    <property type="entry name" value="TOBE_2"/>
    <property type="match status" value="1"/>
</dbReference>
<dbReference type="GO" id="GO:0005524">
    <property type="term" value="F:ATP binding"/>
    <property type="evidence" value="ECO:0007669"/>
    <property type="project" value="UniProtKB-KW"/>
</dbReference>
<dbReference type="PANTHER" id="PTHR42781:SF4">
    <property type="entry name" value="SPERMIDINE_PUTRESCINE IMPORT ATP-BINDING PROTEIN POTA"/>
    <property type="match status" value="1"/>
</dbReference>
<sequence>MADDRAAGDHRCRGLRAVSQARVHRHAVFLRRQPCDRCLAVHHHLDHQFAEAVRPVHRGCRSHLRRFTLAGHLQGDLSRHPAGHDGRRAVRVSGVVGRGGVERDDGQPDPANPSRENVDHPASGPDAGHRRRLNAADRPVGADHVHRRDPASPQRSQEYFMSAVIKDPAHQHQNTLVSLCNLNKHYGNFAAVDDISLDIQDGEFLTFLGSSGSGKSTTLSMLAGFETPSSGEILVGGKSLVNVPPHKRDIGMVFQRYSLFPHLSVRDNIAFPLAIRKLPAAEREKKVDAMLKLVQLEAFAHRRPSQLSGGQQQRVAIARALVYEPRILLMDEPLGALDKKLREDLQDELRQLHRRLGITIVYVTHDQEEAMRLSQRIAIFSHGKIVGLGSGYDLYQDPPNAFVASFLGNSNFLRLKAQGNAVATFEGSTLAIRLTAGLKTDQDVLLMVRPEKAQALSVSQAAAMPLESGWNEVNATVTEVLFLGESQTCSVVTAGGTAMTVKALSANGMSLKAGDPVRVRWAAADACIYTEWTDSDLNKAAGTH</sequence>
<dbReference type="GO" id="GO:0015847">
    <property type="term" value="P:putrescine transport"/>
    <property type="evidence" value="ECO:0007669"/>
    <property type="project" value="UniProtKB-ARBA"/>
</dbReference>
<dbReference type="SUPFAM" id="SSF50331">
    <property type="entry name" value="MOP-like"/>
    <property type="match status" value="1"/>
</dbReference>
<feature type="region of interest" description="Disordered" evidence="4">
    <location>
        <begin position="94"/>
        <end position="131"/>
    </location>
</feature>
<evidence type="ECO:0000259" key="5">
    <source>
        <dbReference type="PROSITE" id="PS50893"/>
    </source>
</evidence>
<dbReference type="InterPro" id="IPR003593">
    <property type="entry name" value="AAA+_ATPase"/>
</dbReference>
<dbReference type="InterPro" id="IPR008995">
    <property type="entry name" value="Mo/tungstate-bd_C_term_dom"/>
</dbReference>
<dbReference type="FunFam" id="2.40.50.100:FF:000080">
    <property type="entry name" value="Spermidine/putrescine ABC transporter, ATP-binding protein"/>
    <property type="match status" value="1"/>
</dbReference>
<evidence type="ECO:0000256" key="2">
    <source>
        <dbReference type="ARBA" id="ARBA00022741"/>
    </source>
</evidence>
<evidence type="ECO:0000256" key="4">
    <source>
        <dbReference type="SAM" id="MobiDB-lite"/>
    </source>
</evidence>
<organism evidence="6 7">
    <name type="scientific">Pseudomonas syringae pv. coryli</name>
    <dbReference type="NCBI Taxonomy" id="317659"/>
    <lineage>
        <taxon>Bacteria</taxon>
        <taxon>Pseudomonadati</taxon>
        <taxon>Pseudomonadota</taxon>
        <taxon>Gammaproteobacteria</taxon>
        <taxon>Pseudomonadales</taxon>
        <taxon>Pseudomonadaceae</taxon>
        <taxon>Pseudomonas</taxon>
    </lineage>
</organism>
<dbReference type="Gene3D" id="3.40.50.300">
    <property type="entry name" value="P-loop containing nucleotide triphosphate hydrolases"/>
    <property type="match status" value="1"/>
</dbReference>
<dbReference type="SMART" id="SM00382">
    <property type="entry name" value="AAA"/>
    <property type="match status" value="1"/>
</dbReference>
<dbReference type="SUPFAM" id="SSF52540">
    <property type="entry name" value="P-loop containing nucleoside triphosphate hydrolases"/>
    <property type="match status" value="1"/>
</dbReference>
<reference evidence="6 7" key="1">
    <citation type="submission" date="2015-09" db="EMBL/GenBank/DDBJ databases">
        <title>Genome announcement of multiple Pseudomonas syringae strains.</title>
        <authorList>
            <person name="Thakur S."/>
            <person name="Wang P.W."/>
            <person name="Gong Y."/>
            <person name="Weir B.S."/>
            <person name="Guttman D.S."/>
        </authorList>
    </citation>
    <scope>NUCLEOTIDE SEQUENCE [LARGE SCALE GENOMIC DNA]</scope>
    <source>
        <strain evidence="6 7">ICMP17001</strain>
    </source>
</reference>